<dbReference type="Pfam" id="PF13274">
    <property type="entry name" value="SocA_Panacea"/>
    <property type="match status" value="1"/>
</dbReference>
<dbReference type="GeneID" id="57664750"/>
<accession>A0A7Y7YKC6</accession>
<evidence type="ECO:0000313" key="4">
    <source>
        <dbReference type="Proteomes" id="UP000517547"/>
    </source>
</evidence>
<dbReference type="EMBL" id="JACAQD010000075">
    <property type="protein sequence ID" value="NWC37409.1"/>
    <property type="molecule type" value="Genomic_DNA"/>
</dbReference>
<dbReference type="AlphaFoldDB" id="A0A7Y7YKC6"/>
<evidence type="ECO:0000259" key="1">
    <source>
        <dbReference type="Pfam" id="PF13274"/>
    </source>
</evidence>
<protein>
    <submittedName>
        <fullName evidence="3">DUF4065 domain-containing protein</fullName>
    </submittedName>
</protein>
<gene>
    <name evidence="2" type="ORF">HX845_32840</name>
    <name evidence="3" type="ORF">HX876_34220</name>
</gene>
<dbReference type="Proteomes" id="UP000517547">
    <property type="component" value="Unassembled WGS sequence"/>
</dbReference>
<dbReference type="InterPro" id="IPR025272">
    <property type="entry name" value="SocA_Panacea"/>
</dbReference>
<sequence>MTSAIAVAQAFLDLAAKERRSLTNMQLQKLVFFSHGIHLAAFGDSLIEEPVKAWDFGPVIPALYEKLRRFGRGDVSRDLAPETRGTLDPSGKEFQAIRAVWKAYGNRDGWSLSEISHQEGSPWDAVWNKRRMHYCDIPNDLIRSYYSDRVKHTGASQVA</sequence>
<feature type="domain" description="Antitoxin SocA-like Panacea" evidence="1">
    <location>
        <begin position="27"/>
        <end position="123"/>
    </location>
</feature>
<dbReference type="Proteomes" id="UP000520592">
    <property type="component" value="Unassembled WGS sequence"/>
</dbReference>
<comment type="caution">
    <text evidence="3">The sequence shown here is derived from an EMBL/GenBank/DDBJ whole genome shotgun (WGS) entry which is preliminary data.</text>
</comment>
<evidence type="ECO:0000313" key="2">
    <source>
        <dbReference type="EMBL" id="NWC18470.1"/>
    </source>
</evidence>
<proteinExistence type="predicted"/>
<name>A0A7Y7YKC6_9PSED</name>
<organism evidence="3 5">
    <name type="scientific">Pseudomonas gingeri</name>
    <dbReference type="NCBI Taxonomy" id="117681"/>
    <lineage>
        <taxon>Bacteria</taxon>
        <taxon>Pseudomonadati</taxon>
        <taxon>Pseudomonadota</taxon>
        <taxon>Gammaproteobacteria</taxon>
        <taxon>Pseudomonadales</taxon>
        <taxon>Pseudomonadaceae</taxon>
        <taxon>Pseudomonas</taxon>
    </lineage>
</organism>
<reference evidence="4 5" key="1">
    <citation type="submission" date="2020-04" db="EMBL/GenBank/DDBJ databases">
        <title>Molecular characterization of pseudomonads from Agaricus bisporus reveal novel blotch 2 pathogens in Western Europe.</title>
        <authorList>
            <person name="Taparia T."/>
            <person name="Krijger M."/>
            <person name="Haynes E."/>
            <person name="Elpinstone J.G."/>
            <person name="Noble R."/>
            <person name="Van Der Wolf J."/>
        </authorList>
    </citation>
    <scope>NUCLEOTIDE SEQUENCE [LARGE SCALE GENOMIC DNA]</scope>
    <source>
        <strain evidence="3 5">IPO3737</strain>
        <strain evidence="2 4">IPO3738</strain>
    </source>
</reference>
<evidence type="ECO:0000313" key="3">
    <source>
        <dbReference type="EMBL" id="NWC37409.1"/>
    </source>
</evidence>
<dbReference type="EMBL" id="JACAQE010000015">
    <property type="protein sequence ID" value="NWC18470.1"/>
    <property type="molecule type" value="Genomic_DNA"/>
</dbReference>
<dbReference type="RefSeq" id="WP_017124578.1">
    <property type="nucleotide sequence ID" value="NZ_JACAOK010000022.1"/>
</dbReference>
<evidence type="ECO:0000313" key="5">
    <source>
        <dbReference type="Proteomes" id="UP000520592"/>
    </source>
</evidence>